<dbReference type="GeneID" id="25728938"/>
<dbReference type="Proteomes" id="UP000054498">
    <property type="component" value="Unassembled WGS sequence"/>
</dbReference>
<name>A0A0D2M4U8_9CHLO</name>
<evidence type="ECO:0000313" key="2">
    <source>
        <dbReference type="EMBL" id="KIY96306.1"/>
    </source>
</evidence>
<gene>
    <name evidence="2" type="ORF">MNEG_11654</name>
</gene>
<protein>
    <submittedName>
        <fullName evidence="2">Uncharacterized protein</fullName>
    </submittedName>
</protein>
<proteinExistence type="predicted"/>
<dbReference type="AlphaFoldDB" id="A0A0D2M4U8"/>
<feature type="compositionally biased region" description="Low complexity" evidence="1">
    <location>
        <begin position="65"/>
        <end position="83"/>
    </location>
</feature>
<reference evidence="2 3" key="1">
    <citation type="journal article" date="2013" name="BMC Genomics">
        <title>Reconstruction of the lipid metabolism for the microalga Monoraphidium neglectum from its genome sequence reveals characteristics suitable for biofuel production.</title>
        <authorList>
            <person name="Bogen C."/>
            <person name="Al-Dilaimi A."/>
            <person name="Albersmeier A."/>
            <person name="Wichmann J."/>
            <person name="Grundmann M."/>
            <person name="Rupp O."/>
            <person name="Lauersen K.J."/>
            <person name="Blifernez-Klassen O."/>
            <person name="Kalinowski J."/>
            <person name="Goesmann A."/>
            <person name="Mussgnug J.H."/>
            <person name="Kruse O."/>
        </authorList>
    </citation>
    <scope>NUCLEOTIDE SEQUENCE [LARGE SCALE GENOMIC DNA]</scope>
    <source>
        <strain evidence="2 3">SAG 48.87</strain>
    </source>
</reference>
<dbReference type="KEGG" id="mng:MNEG_11654"/>
<dbReference type="OrthoDB" id="1910064at2759"/>
<evidence type="ECO:0000313" key="3">
    <source>
        <dbReference type="Proteomes" id="UP000054498"/>
    </source>
</evidence>
<accession>A0A0D2M4U8</accession>
<evidence type="ECO:0000256" key="1">
    <source>
        <dbReference type="SAM" id="MobiDB-lite"/>
    </source>
</evidence>
<dbReference type="EMBL" id="KK103067">
    <property type="protein sequence ID" value="KIY96306.1"/>
    <property type="molecule type" value="Genomic_DNA"/>
</dbReference>
<dbReference type="RefSeq" id="XP_013895326.1">
    <property type="nucleotide sequence ID" value="XM_014039872.1"/>
</dbReference>
<keyword evidence="3" id="KW-1185">Reference proteome</keyword>
<feature type="region of interest" description="Disordered" evidence="1">
    <location>
        <begin position="1"/>
        <end position="20"/>
    </location>
</feature>
<organism evidence="2 3">
    <name type="scientific">Monoraphidium neglectum</name>
    <dbReference type="NCBI Taxonomy" id="145388"/>
    <lineage>
        <taxon>Eukaryota</taxon>
        <taxon>Viridiplantae</taxon>
        <taxon>Chlorophyta</taxon>
        <taxon>core chlorophytes</taxon>
        <taxon>Chlorophyceae</taxon>
        <taxon>CS clade</taxon>
        <taxon>Sphaeropleales</taxon>
        <taxon>Selenastraceae</taxon>
        <taxon>Monoraphidium</taxon>
    </lineage>
</organism>
<sequence length="126" mass="12733">MMLRSSMTHRGVASSGTSASVMRTQRAVPCAAAGSGFGKTASKKKVDLSGGIAIPAPKEKKEKAAPQQQQQPLDPKQAAAAAAAGGGSDWAVVGKVAELFTLEKPSKAIILPSGIKLCPALRAPGP</sequence>
<feature type="region of interest" description="Disordered" evidence="1">
    <location>
        <begin position="33"/>
        <end position="84"/>
    </location>
</feature>